<dbReference type="OrthoDB" id="5337397at2"/>
<comment type="caution">
    <text evidence="2">The sequence shown here is derived from an EMBL/GenBank/DDBJ whole genome shotgun (WGS) entry which is preliminary data.</text>
</comment>
<keyword evidence="2" id="KW-0966">Cell projection</keyword>
<keyword evidence="3" id="KW-1185">Reference proteome</keyword>
<proteinExistence type="predicted"/>
<dbReference type="InterPro" id="IPR021136">
    <property type="entry name" value="Flagellar_hook_control-like_C"/>
</dbReference>
<sequence length="530" mass="58851">MINTSLNKQLGIILPNTNRALAAILKDATPKEMEAVLKNKDLKSVINSLLKESSVNPDTNKTLLNLAKNNPTLKDLGNITGTVKELLSALKSEKNPLPVETTLKRFLVDIKELSEPVLKQKLENSGIFLESRLKNVQNPQVELKNLLTSLEKSVAKSEVPNAKLLAQNIKELLNTPTLKEATNSALVHSVKDNKEALAQLSKGIGNIVSKLSEQLKGADIITTKGFERQLSKVEHLVSQKMLSAENFKPAMLVDALKQLNTQIAQSPQLMQSQKPEVKGIFDALVKIVESLKVITVENPTPKAALDLFVDKKLPQDIRTVIDVLKSGVEKADPVFSKEVASAVSKLTQFTAPQTLEVQSNIKEILSGDLKSLLLKAGEEIAKSSHPNQAEILKHVDKLLLQIDYFQLLSHLSSSSSLYLPFSWDSLEEGNINIKKDKNSAFYCDIDLKLKEYGELKLKLALYEENQINIHIYSQNKEFKEIVRENIASLRSALIELRITPKEIRILDTPTTASAYENSDSKIDMGFEVKI</sequence>
<keyword evidence="2" id="KW-0969">Cilium</keyword>
<evidence type="ECO:0000313" key="2">
    <source>
        <dbReference type="EMBL" id="TKI70987.1"/>
    </source>
</evidence>
<dbReference type="Pfam" id="PF02120">
    <property type="entry name" value="Flg_hook"/>
    <property type="match status" value="1"/>
</dbReference>
<dbReference type="AlphaFoldDB" id="A0A4U2Z9H4"/>
<keyword evidence="2" id="KW-0282">Flagellum</keyword>
<dbReference type="EMBL" id="SZPX01000001">
    <property type="protein sequence ID" value="TKI70987.1"/>
    <property type="molecule type" value="Genomic_DNA"/>
</dbReference>
<organism evidence="2 3">
    <name type="scientific">Sulfurimonas crateris</name>
    <dbReference type="NCBI Taxonomy" id="2574727"/>
    <lineage>
        <taxon>Bacteria</taxon>
        <taxon>Pseudomonadati</taxon>
        <taxon>Campylobacterota</taxon>
        <taxon>Epsilonproteobacteria</taxon>
        <taxon>Campylobacterales</taxon>
        <taxon>Sulfurimonadaceae</taxon>
        <taxon>Sulfurimonas</taxon>
    </lineage>
</organism>
<dbReference type="Proteomes" id="UP000309561">
    <property type="component" value="Unassembled WGS sequence"/>
</dbReference>
<dbReference type="RefSeq" id="WP_137011370.1">
    <property type="nucleotide sequence ID" value="NZ_SZPX01000001.1"/>
</dbReference>
<gene>
    <name evidence="2" type="ORF">FCU45_00950</name>
</gene>
<feature type="domain" description="Flagellar hook-length control protein-like C-terminal" evidence="1">
    <location>
        <begin position="433"/>
        <end position="505"/>
    </location>
</feature>
<reference evidence="2 3" key="1">
    <citation type="submission" date="2019-04" db="EMBL/GenBank/DDBJ databases">
        <title>Sulfurimonas crateris sp. nov. a facultative anaerobic sulfur-oxidizing chemolithautotrophic bacterium isolated from a terrestrial mud vulcano.</title>
        <authorList>
            <person name="Ratnikova N.M."/>
            <person name="Slobodkin A.I."/>
            <person name="Merkel A.Y."/>
            <person name="Novikov A."/>
            <person name="Bonch-Osmolovskaya E.A."/>
            <person name="Slobodkina G.B."/>
        </authorList>
    </citation>
    <scope>NUCLEOTIDE SEQUENCE [LARGE SCALE GENOMIC DNA]</scope>
    <source>
        <strain evidence="2 3">SN118</strain>
    </source>
</reference>
<name>A0A4U2Z9H4_9BACT</name>
<protein>
    <submittedName>
        <fullName evidence="2">Flagellar hook-length control protein FliK</fullName>
    </submittedName>
</protein>
<evidence type="ECO:0000259" key="1">
    <source>
        <dbReference type="Pfam" id="PF02120"/>
    </source>
</evidence>
<evidence type="ECO:0000313" key="3">
    <source>
        <dbReference type="Proteomes" id="UP000309561"/>
    </source>
</evidence>
<accession>A0A4U2Z9H4</accession>